<keyword evidence="4" id="KW-1185">Reference proteome</keyword>
<proteinExistence type="inferred from homology"/>
<dbReference type="Pfam" id="PF03398">
    <property type="entry name" value="Ist1"/>
    <property type="match status" value="1"/>
</dbReference>
<dbReference type="FunFam" id="1.20.1260.60:FF:000002">
    <property type="entry name" value="Vacuolar protein sorting-associated protein IST1"/>
    <property type="match status" value="1"/>
</dbReference>
<sequence>MFDIFFGWRKASRCKKLILRVQCRLKLLKNKRESIIRQLEGDVAQLIKAGKDQSAFARVEQLLKDQCLKAAYDLLDHFCEFIIVNLPYIRKHKDCPNNVGEAVSTLLFASARCGDLPELSKLRKLFGERYGQKFATTSVELLPGNLVNRQMIEKLCVKSIPDDVKFRLEKEIARDDCLQLGPPEIDSMLALQHDQVYDASLEKYDFQWKENVKERDIQLDYYDTEGAQMQLSSGIDIVEPINSNLVVKLPKYDQLSPLYELKNISQRDSDKSNSRSCCSSRGSSISVQHKVERLTSTASESSNQFSKRTIVYLDDIEEFQPNIKEDVGDKDQRLFMFKSTIPPQRNNSAGTGLLGYYEDSFKDDLMAVSESFDGKTSSRGSSNRRKLATKRLKRRYLSTENQKQCSQTLLTSSMLDTECALYYGRQGVSSPDGSVLSCESRRRKKHQRKVSAETESVGSSLTSRGNKRGTKISVTPREFDKHRRNEECKSEEAEGMDCQASYVSSRGSCSRTISPQTQSWERPPYMRAVTMPPERPKGPATDLILRSASFQLQQPDHSSRSSSSSCPHIHPKLPDYDDLAARFKAMKETTRVNSMR</sequence>
<feature type="region of interest" description="Disordered" evidence="2">
    <location>
        <begin position="428"/>
        <end position="471"/>
    </location>
</feature>
<feature type="compositionally biased region" description="Low complexity" evidence="2">
    <location>
        <begin position="274"/>
        <end position="284"/>
    </location>
</feature>
<dbReference type="Proteomes" id="UP000541444">
    <property type="component" value="Unassembled WGS sequence"/>
</dbReference>
<dbReference type="PANTHER" id="PTHR12161">
    <property type="entry name" value="IST1 FAMILY MEMBER"/>
    <property type="match status" value="1"/>
</dbReference>
<dbReference type="InterPro" id="IPR005061">
    <property type="entry name" value="Ist1"/>
</dbReference>
<evidence type="ECO:0000256" key="1">
    <source>
        <dbReference type="ARBA" id="ARBA00005536"/>
    </source>
</evidence>
<feature type="region of interest" description="Disordered" evidence="2">
    <location>
        <begin position="265"/>
        <end position="284"/>
    </location>
</feature>
<protein>
    <recommendedName>
        <fullName evidence="5">Regulator of Vps4 activity in the MVB pathway protein</fullName>
    </recommendedName>
</protein>
<dbReference type="GO" id="GO:0015031">
    <property type="term" value="P:protein transport"/>
    <property type="evidence" value="ECO:0007669"/>
    <property type="project" value="InterPro"/>
</dbReference>
<dbReference type="EMBL" id="JACGCM010000999">
    <property type="protein sequence ID" value="KAF6163135.1"/>
    <property type="molecule type" value="Genomic_DNA"/>
</dbReference>
<evidence type="ECO:0000313" key="3">
    <source>
        <dbReference type="EMBL" id="KAF6163135.1"/>
    </source>
</evidence>
<dbReference type="AlphaFoldDB" id="A0A7J7N7L3"/>
<feature type="region of interest" description="Disordered" evidence="2">
    <location>
        <begin position="372"/>
        <end position="391"/>
    </location>
</feature>
<comment type="similarity">
    <text evidence="1">Belongs to the IST1 family.</text>
</comment>
<feature type="region of interest" description="Disordered" evidence="2">
    <location>
        <begin position="552"/>
        <end position="574"/>
    </location>
</feature>
<organism evidence="3 4">
    <name type="scientific">Kingdonia uniflora</name>
    <dbReference type="NCBI Taxonomy" id="39325"/>
    <lineage>
        <taxon>Eukaryota</taxon>
        <taxon>Viridiplantae</taxon>
        <taxon>Streptophyta</taxon>
        <taxon>Embryophyta</taxon>
        <taxon>Tracheophyta</taxon>
        <taxon>Spermatophyta</taxon>
        <taxon>Magnoliopsida</taxon>
        <taxon>Ranunculales</taxon>
        <taxon>Circaeasteraceae</taxon>
        <taxon>Kingdonia</taxon>
    </lineage>
</organism>
<dbReference type="OrthoDB" id="29853at2759"/>
<feature type="compositionally biased region" description="Polar residues" evidence="2">
    <location>
        <begin position="453"/>
        <end position="464"/>
    </location>
</feature>
<feature type="compositionally biased region" description="Basic residues" evidence="2">
    <location>
        <begin position="382"/>
        <end position="391"/>
    </location>
</feature>
<evidence type="ECO:0008006" key="5">
    <source>
        <dbReference type="Google" id="ProtNLM"/>
    </source>
</evidence>
<reference evidence="3 4" key="1">
    <citation type="journal article" date="2020" name="IScience">
        <title>Genome Sequencing of the Endangered Kingdonia uniflora (Circaeasteraceae, Ranunculales) Reveals Potential Mechanisms of Evolutionary Specialization.</title>
        <authorList>
            <person name="Sun Y."/>
            <person name="Deng T."/>
            <person name="Zhang A."/>
            <person name="Moore M.J."/>
            <person name="Landis J.B."/>
            <person name="Lin N."/>
            <person name="Zhang H."/>
            <person name="Zhang X."/>
            <person name="Huang J."/>
            <person name="Zhang X."/>
            <person name="Sun H."/>
            <person name="Wang H."/>
        </authorList>
    </citation>
    <scope>NUCLEOTIDE SEQUENCE [LARGE SCALE GENOMIC DNA]</scope>
    <source>
        <strain evidence="3">TB1705</strain>
        <tissue evidence="3">Leaf</tissue>
    </source>
</reference>
<evidence type="ECO:0000256" key="2">
    <source>
        <dbReference type="SAM" id="MobiDB-lite"/>
    </source>
</evidence>
<comment type="caution">
    <text evidence="3">The sequence shown here is derived from an EMBL/GenBank/DDBJ whole genome shotgun (WGS) entry which is preliminary data.</text>
</comment>
<gene>
    <name evidence="3" type="ORF">GIB67_024999</name>
</gene>
<accession>A0A7J7N7L3</accession>
<name>A0A7J7N7L3_9MAGN</name>
<evidence type="ECO:0000313" key="4">
    <source>
        <dbReference type="Proteomes" id="UP000541444"/>
    </source>
</evidence>
<dbReference type="PANTHER" id="PTHR12161:SF44">
    <property type="entry name" value="REGULATOR OF VPS4 ACTIVITY IN THE MVB PATHWAY PROTEIN"/>
    <property type="match status" value="1"/>
</dbReference>
<dbReference type="InterPro" id="IPR042277">
    <property type="entry name" value="IST1-like"/>
</dbReference>
<dbReference type="Gene3D" id="1.20.1260.60">
    <property type="entry name" value="Vacuolar protein sorting-associated protein Ist1"/>
    <property type="match status" value="1"/>
</dbReference>